<dbReference type="Gene3D" id="3.40.50.10840">
    <property type="entry name" value="Putative sugar-binding, N-terminal domain"/>
    <property type="match status" value="1"/>
</dbReference>
<name>A0ABV4WWP4_9CYAN</name>
<evidence type="ECO:0000259" key="8">
    <source>
        <dbReference type="Pfam" id="PF17042"/>
    </source>
</evidence>
<dbReference type="GO" id="GO:0016301">
    <property type="term" value="F:kinase activity"/>
    <property type="evidence" value="ECO:0007669"/>
    <property type="project" value="UniProtKB-KW"/>
</dbReference>
<keyword evidence="2 9" id="KW-0808">Transferase</keyword>
<dbReference type="InterPro" id="IPR042213">
    <property type="entry name" value="NBD_C_sf"/>
</dbReference>
<evidence type="ECO:0000256" key="1">
    <source>
        <dbReference type="ARBA" id="ARBA00005715"/>
    </source>
</evidence>
<dbReference type="Proteomes" id="UP001576780">
    <property type="component" value="Unassembled WGS sequence"/>
</dbReference>
<evidence type="ECO:0000256" key="5">
    <source>
        <dbReference type="ARBA" id="ARBA00022840"/>
    </source>
</evidence>
<dbReference type="EC" id="2.7.1.-" evidence="9"/>
<proteinExistence type="inferred from homology"/>
<dbReference type="Pfam" id="PF07005">
    <property type="entry name" value="SBD_N"/>
    <property type="match status" value="1"/>
</dbReference>
<keyword evidence="4 9" id="KW-0418">Kinase</keyword>
<dbReference type="Pfam" id="PF17042">
    <property type="entry name" value="NBD_C"/>
    <property type="match status" value="1"/>
</dbReference>
<dbReference type="InterPro" id="IPR031475">
    <property type="entry name" value="NBD_C"/>
</dbReference>
<evidence type="ECO:0000313" key="9">
    <source>
        <dbReference type="EMBL" id="MFB2839532.1"/>
    </source>
</evidence>
<evidence type="ECO:0000256" key="6">
    <source>
        <dbReference type="ARBA" id="ARBA00023277"/>
    </source>
</evidence>
<sequence>MSSKPKIIVLDDDPTGSQTVHSCLLLTRWDVDTLRLGLTDDSPIFFVLTNTRALTPEAAAQVTREVCHNLKIAIEAEKIQDFLVVSRSDSTLRGHYPVETDVIAEELGPFDAHFLVPAFFEGGRITIDSVHYLIVNGVPTPVHQTEFAKDSVFAYHHSYLPMYVEEKTKGRISANTVVRFLLKDIPKGSVDRLMQLSGNQCGVVDGETQADLNKFAADILTAASQGKRFLFRSAASILTALAALPPQPIAAEDMAEYVREGKPGAVIVGSHVKKTTEQLEKLLQEPGIVGIEVDVSHLLDDDPPLPPLTKGGETVSPLGKGGQRGDHRAALLEKTLQTVRNVHNEGKTPVVYTSRQELTFPDTETRLKFGVEVSSLLMDIVRGLPKDIGFLISKGGITSNDVLSTGLALTSARLLGQILAGCSMVRTPENHPQFPNLPVVLFPGNVGDADALATVYRRLSK</sequence>
<dbReference type="InterPro" id="IPR010737">
    <property type="entry name" value="4-carb_acid_sugar_kinase_N"/>
</dbReference>
<accession>A0ABV4WWP4</accession>
<protein>
    <submittedName>
        <fullName evidence="9">Four-carbon acid sugar kinase family protein</fullName>
        <ecNumber evidence="9">2.7.1.-</ecNumber>
    </submittedName>
</protein>
<keyword evidence="3" id="KW-0547">Nucleotide-binding</keyword>
<gene>
    <name evidence="9" type="ORF">ACE1CA_34000</name>
</gene>
<dbReference type="Gene3D" id="3.40.980.20">
    <property type="entry name" value="Four-carbon acid sugar kinase, nucleotide binding domain"/>
    <property type="match status" value="1"/>
</dbReference>
<keyword evidence="5" id="KW-0067">ATP-binding</keyword>
<dbReference type="SUPFAM" id="SSF142764">
    <property type="entry name" value="YgbK-like"/>
    <property type="match status" value="1"/>
</dbReference>
<evidence type="ECO:0000256" key="4">
    <source>
        <dbReference type="ARBA" id="ARBA00022777"/>
    </source>
</evidence>
<evidence type="ECO:0000256" key="2">
    <source>
        <dbReference type="ARBA" id="ARBA00022679"/>
    </source>
</evidence>
<keyword evidence="6" id="KW-0119">Carbohydrate metabolism</keyword>
<keyword evidence="10" id="KW-1185">Reference proteome</keyword>
<comment type="similarity">
    <text evidence="1">Belongs to the four-carbon acid sugar kinase family.</text>
</comment>
<dbReference type="InterPro" id="IPR037051">
    <property type="entry name" value="4-carb_acid_sugar_kinase_N_sf"/>
</dbReference>
<reference evidence="9 10" key="1">
    <citation type="submission" date="2024-09" db="EMBL/GenBank/DDBJ databases">
        <title>Floridaenema gen nov. (Aerosakkonemataceae, Aerosakkonematales ord. nov., Cyanobacteria) from benthic tropical and subtropical fresh waters, with the description of four new species.</title>
        <authorList>
            <person name="Moretto J.A."/>
            <person name="Berthold D.E."/>
            <person name="Lefler F.W."/>
            <person name="Huang I.-S."/>
            <person name="Laughinghouse H. IV."/>
        </authorList>
    </citation>
    <scope>NUCLEOTIDE SEQUENCE [LARGE SCALE GENOMIC DNA]</scope>
    <source>
        <strain evidence="9 10">BLCC-F167</strain>
    </source>
</reference>
<evidence type="ECO:0000256" key="3">
    <source>
        <dbReference type="ARBA" id="ARBA00022741"/>
    </source>
</evidence>
<dbReference type="RefSeq" id="WP_413281800.1">
    <property type="nucleotide sequence ID" value="NZ_JBHFNT010000313.1"/>
</dbReference>
<dbReference type="EMBL" id="JBHFNT010000313">
    <property type="protein sequence ID" value="MFB2839532.1"/>
    <property type="molecule type" value="Genomic_DNA"/>
</dbReference>
<feature type="domain" description="Four-carbon acid sugar kinase N-terminal" evidence="7">
    <location>
        <begin position="7"/>
        <end position="241"/>
    </location>
</feature>
<comment type="caution">
    <text evidence="9">The sequence shown here is derived from an EMBL/GenBank/DDBJ whole genome shotgun (WGS) entry which is preliminary data.</text>
</comment>
<evidence type="ECO:0000259" key="7">
    <source>
        <dbReference type="Pfam" id="PF07005"/>
    </source>
</evidence>
<organism evidence="9 10">
    <name type="scientific">Floridaenema evergladense BLCC-F167</name>
    <dbReference type="NCBI Taxonomy" id="3153639"/>
    <lineage>
        <taxon>Bacteria</taxon>
        <taxon>Bacillati</taxon>
        <taxon>Cyanobacteriota</taxon>
        <taxon>Cyanophyceae</taxon>
        <taxon>Oscillatoriophycideae</taxon>
        <taxon>Aerosakkonematales</taxon>
        <taxon>Aerosakkonemataceae</taxon>
        <taxon>Floridanema</taxon>
        <taxon>Floridanema evergladense</taxon>
    </lineage>
</organism>
<feature type="domain" description="Four-carbon acid sugar kinase nucleotide binding" evidence="8">
    <location>
        <begin position="326"/>
        <end position="452"/>
    </location>
</feature>
<evidence type="ECO:0000313" key="10">
    <source>
        <dbReference type="Proteomes" id="UP001576780"/>
    </source>
</evidence>